<name>A0A7K1LKS4_9MICC</name>
<dbReference type="AlphaFoldDB" id="A0A7K1LKS4"/>
<keyword evidence="4" id="KW-1003">Cell membrane</keyword>
<dbReference type="Gene3D" id="3.30.450.20">
    <property type="entry name" value="PAS domain"/>
    <property type="match status" value="2"/>
</dbReference>
<accession>A0A7K1LKS4</accession>
<feature type="transmembrane region" description="Helical" evidence="16">
    <location>
        <begin position="182"/>
        <end position="203"/>
    </location>
</feature>
<feature type="region of interest" description="Disordered" evidence="15">
    <location>
        <begin position="112"/>
        <end position="140"/>
    </location>
</feature>
<evidence type="ECO:0000256" key="9">
    <source>
        <dbReference type="ARBA" id="ARBA00022777"/>
    </source>
</evidence>
<dbReference type="InterPro" id="IPR016120">
    <property type="entry name" value="Sig_transdc_His_kin_SpoOB"/>
</dbReference>
<evidence type="ECO:0000256" key="6">
    <source>
        <dbReference type="ARBA" id="ARBA00022679"/>
    </source>
</evidence>
<comment type="caution">
    <text evidence="18">The sequence shown here is derived from an EMBL/GenBank/DDBJ whole genome shotgun (WGS) entry which is preliminary data.</text>
</comment>
<evidence type="ECO:0000313" key="18">
    <source>
        <dbReference type="EMBL" id="MUN55798.1"/>
    </source>
</evidence>
<evidence type="ECO:0000256" key="12">
    <source>
        <dbReference type="ARBA" id="ARBA00023012"/>
    </source>
</evidence>
<evidence type="ECO:0000256" key="2">
    <source>
        <dbReference type="ARBA" id="ARBA00004651"/>
    </source>
</evidence>
<dbReference type="RefSeq" id="WP_129315592.1">
    <property type="nucleotide sequence ID" value="NZ_NOIQ01000009.1"/>
</dbReference>
<dbReference type="InterPro" id="IPR036890">
    <property type="entry name" value="HATPase_C_sf"/>
</dbReference>
<keyword evidence="5" id="KW-0597">Phosphoprotein</keyword>
<dbReference type="PRINTS" id="PR00344">
    <property type="entry name" value="BCTRLSENSOR"/>
</dbReference>
<dbReference type="GO" id="GO:0030295">
    <property type="term" value="F:protein kinase activator activity"/>
    <property type="evidence" value="ECO:0007669"/>
    <property type="project" value="TreeGrafter"/>
</dbReference>
<comment type="catalytic activity">
    <reaction evidence="1">
        <text>ATP + protein L-histidine = ADP + protein N-phospho-L-histidine.</text>
        <dbReference type="EC" id="2.7.13.3"/>
    </reaction>
</comment>
<evidence type="ECO:0000256" key="14">
    <source>
        <dbReference type="ARBA" id="ARBA00039401"/>
    </source>
</evidence>
<dbReference type="SMART" id="SM00387">
    <property type="entry name" value="HATPase_c"/>
    <property type="match status" value="1"/>
</dbReference>
<evidence type="ECO:0000256" key="10">
    <source>
        <dbReference type="ARBA" id="ARBA00022840"/>
    </source>
</evidence>
<dbReference type="Gene3D" id="3.30.565.10">
    <property type="entry name" value="Histidine kinase-like ATPase, C-terminal domain"/>
    <property type="match status" value="1"/>
</dbReference>
<evidence type="ECO:0000256" key="3">
    <source>
        <dbReference type="ARBA" id="ARBA00012438"/>
    </source>
</evidence>
<dbReference type="SUPFAM" id="SSF103190">
    <property type="entry name" value="Sensory domain-like"/>
    <property type="match status" value="1"/>
</dbReference>
<protein>
    <recommendedName>
        <fullName evidence="14">Sensor-like histidine kinase SenX3</fullName>
        <ecNumber evidence="3">2.7.13.3</ecNumber>
    </recommendedName>
</protein>
<evidence type="ECO:0000256" key="8">
    <source>
        <dbReference type="ARBA" id="ARBA00022741"/>
    </source>
</evidence>
<gene>
    <name evidence="18" type="ORF">GMA10_11345</name>
</gene>
<evidence type="ECO:0000256" key="16">
    <source>
        <dbReference type="SAM" id="Phobius"/>
    </source>
</evidence>
<keyword evidence="10" id="KW-0067">ATP-binding</keyword>
<comment type="subcellular location">
    <subcellularLocation>
        <location evidence="2">Cell membrane</location>
        <topology evidence="2">Multi-pass membrane protein</topology>
    </subcellularLocation>
</comment>
<keyword evidence="8" id="KW-0547">Nucleotide-binding</keyword>
<keyword evidence="12" id="KW-0902">Two-component regulatory system</keyword>
<dbReference type="PANTHER" id="PTHR42878">
    <property type="entry name" value="TWO-COMPONENT HISTIDINE KINASE"/>
    <property type="match status" value="1"/>
</dbReference>
<keyword evidence="13 16" id="KW-0472">Membrane</keyword>
<keyword evidence="7 16" id="KW-0812">Transmembrane</keyword>
<feature type="transmembrane region" description="Helical" evidence="16">
    <location>
        <begin position="12"/>
        <end position="36"/>
    </location>
</feature>
<dbReference type="InterPro" id="IPR050351">
    <property type="entry name" value="BphY/WalK/GraS-like"/>
</dbReference>
<dbReference type="InterPro" id="IPR004358">
    <property type="entry name" value="Sig_transdc_His_kin-like_C"/>
</dbReference>
<dbReference type="InterPro" id="IPR003594">
    <property type="entry name" value="HATPase_dom"/>
</dbReference>
<evidence type="ECO:0000256" key="13">
    <source>
        <dbReference type="ARBA" id="ARBA00023136"/>
    </source>
</evidence>
<dbReference type="GO" id="GO:0005886">
    <property type="term" value="C:plasma membrane"/>
    <property type="evidence" value="ECO:0007669"/>
    <property type="project" value="UniProtKB-SubCell"/>
</dbReference>
<dbReference type="GO" id="GO:0000156">
    <property type="term" value="F:phosphorelay response regulator activity"/>
    <property type="evidence" value="ECO:0007669"/>
    <property type="project" value="TreeGrafter"/>
</dbReference>
<dbReference type="Pfam" id="PF17203">
    <property type="entry name" value="sCache_3_2"/>
    <property type="match status" value="1"/>
</dbReference>
<evidence type="ECO:0000256" key="4">
    <source>
        <dbReference type="ARBA" id="ARBA00022475"/>
    </source>
</evidence>
<dbReference type="EC" id="2.7.13.3" evidence="3"/>
<evidence type="ECO:0000256" key="15">
    <source>
        <dbReference type="SAM" id="MobiDB-lite"/>
    </source>
</evidence>
<dbReference type="SUPFAM" id="SSF55874">
    <property type="entry name" value="ATPase domain of HSP90 chaperone/DNA topoisomerase II/histidine kinase"/>
    <property type="match status" value="1"/>
</dbReference>
<dbReference type="OrthoDB" id="9792686at2"/>
<dbReference type="InterPro" id="IPR005467">
    <property type="entry name" value="His_kinase_dom"/>
</dbReference>
<dbReference type="GO" id="GO:0007234">
    <property type="term" value="P:osmosensory signaling via phosphorelay pathway"/>
    <property type="evidence" value="ECO:0007669"/>
    <property type="project" value="TreeGrafter"/>
</dbReference>
<evidence type="ECO:0000259" key="17">
    <source>
        <dbReference type="PROSITE" id="PS50109"/>
    </source>
</evidence>
<keyword evidence="11 16" id="KW-1133">Transmembrane helix</keyword>
<dbReference type="Pfam" id="PF14689">
    <property type="entry name" value="SPOB_a"/>
    <property type="match status" value="1"/>
</dbReference>
<dbReference type="GO" id="GO:0005524">
    <property type="term" value="F:ATP binding"/>
    <property type="evidence" value="ECO:0007669"/>
    <property type="project" value="UniProtKB-KW"/>
</dbReference>
<organism evidence="18 19">
    <name type="scientific">Rothia koreensis</name>
    <dbReference type="NCBI Taxonomy" id="592378"/>
    <lineage>
        <taxon>Bacteria</taxon>
        <taxon>Bacillati</taxon>
        <taxon>Actinomycetota</taxon>
        <taxon>Actinomycetes</taxon>
        <taxon>Micrococcales</taxon>
        <taxon>Micrococcaceae</taxon>
        <taxon>Rothia</taxon>
    </lineage>
</organism>
<dbReference type="SUPFAM" id="SSF55890">
    <property type="entry name" value="Sporulation response regulatory protein Spo0B"/>
    <property type="match status" value="1"/>
</dbReference>
<dbReference type="PANTHER" id="PTHR42878:SF14">
    <property type="entry name" value="OSMOLARITY TWO-COMPONENT SYSTEM PROTEIN SSK1"/>
    <property type="match status" value="1"/>
</dbReference>
<feature type="compositionally biased region" description="Basic and acidic residues" evidence="15">
    <location>
        <begin position="68"/>
        <end position="79"/>
    </location>
</feature>
<evidence type="ECO:0000313" key="19">
    <source>
        <dbReference type="Proteomes" id="UP000462152"/>
    </source>
</evidence>
<dbReference type="Gene3D" id="1.10.287.130">
    <property type="match status" value="1"/>
</dbReference>
<feature type="domain" description="Histidine kinase" evidence="17">
    <location>
        <begin position="432"/>
        <end position="551"/>
    </location>
</feature>
<dbReference type="GO" id="GO:0000155">
    <property type="term" value="F:phosphorelay sensor kinase activity"/>
    <property type="evidence" value="ECO:0007669"/>
    <property type="project" value="InterPro"/>
</dbReference>
<dbReference type="InterPro" id="IPR039506">
    <property type="entry name" value="SPOB_a"/>
</dbReference>
<sequence>MPRPSSSFSRRVLTSQLLVIIVVLALAAATFAWLGARTVTDATETRALSIARTLASESVIEEGATRASSEKEIDPDAARSGDVQALAQEVASRNSVDFVVVTNDRGLRIAHPDGSRLGKKVSTSPDAALSGREETTHQKGTLGETVRAKVPVYSSTGDGTVVGEVSVGIRTSVVGAEVRQRIWVIGALAIAALAVGVVASVALGRRLKRQTLGIGPEELAEMAQHQEAVLRGLDDGVLGFAPDGRLTLSNSTARTLLGQDQGSKDDVDIPERIRTMVEEVLTDDADPEAPELRRRVSVGDRILLATAVRVRRGGISVGGVVTLRDETQILTMSRQLESVTTMADALRAQRHEFANRLHTVMGLVATGADQEAERYLGEILRTGPIGAPVEGIDAISDPYLRALAEAKGTTSAEGGVQLRISEDSLVLGRVREPEDVTLILGNLIDNAVRAAVRGSATPRVVEMHVLSDGEALHAVVSDTGDGLASESERERVFDDGVTSGDGSGDEAHGLGIGLALCRRVARRQGGRVWLIDGKDPRMGGASFGVELPHVLEEKGES</sequence>
<keyword evidence="6" id="KW-0808">Transferase</keyword>
<dbReference type="Proteomes" id="UP000462152">
    <property type="component" value="Unassembled WGS sequence"/>
</dbReference>
<dbReference type="PROSITE" id="PS50109">
    <property type="entry name" value="HIS_KIN"/>
    <property type="match status" value="1"/>
</dbReference>
<dbReference type="Pfam" id="PF02518">
    <property type="entry name" value="HATPase_c"/>
    <property type="match status" value="1"/>
</dbReference>
<keyword evidence="19" id="KW-1185">Reference proteome</keyword>
<feature type="region of interest" description="Disordered" evidence="15">
    <location>
        <begin position="61"/>
        <end position="80"/>
    </location>
</feature>
<evidence type="ECO:0000256" key="7">
    <source>
        <dbReference type="ARBA" id="ARBA00022692"/>
    </source>
</evidence>
<reference evidence="18 19" key="1">
    <citation type="submission" date="2019-12" db="EMBL/GenBank/DDBJ databases">
        <authorList>
            <person name="Li J."/>
            <person name="Shi Y."/>
            <person name="Xu G."/>
            <person name="Xiao D."/>
            <person name="Ran X."/>
        </authorList>
    </citation>
    <scope>NUCLEOTIDE SEQUENCE [LARGE SCALE GENOMIC DNA]</scope>
    <source>
        <strain evidence="18 19">JCM 15915</strain>
    </source>
</reference>
<dbReference type="EMBL" id="WOGT01000008">
    <property type="protein sequence ID" value="MUN55798.1"/>
    <property type="molecule type" value="Genomic_DNA"/>
</dbReference>
<evidence type="ECO:0000256" key="5">
    <source>
        <dbReference type="ARBA" id="ARBA00022553"/>
    </source>
</evidence>
<evidence type="ECO:0000256" key="1">
    <source>
        <dbReference type="ARBA" id="ARBA00000085"/>
    </source>
</evidence>
<keyword evidence="9" id="KW-0418">Kinase</keyword>
<dbReference type="InterPro" id="IPR033463">
    <property type="entry name" value="sCache_3"/>
</dbReference>
<dbReference type="InterPro" id="IPR029151">
    <property type="entry name" value="Sensor-like_sf"/>
</dbReference>
<evidence type="ECO:0000256" key="11">
    <source>
        <dbReference type="ARBA" id="ARBA00022989"/>
    </source>
</evidence>
<proteinExistence type="predicted"/>